<comment type="caution">
    <text evidence="8">The sequence shown here is derived from an EMBL/GenBank/DDBJ whole genome shotgun (WGS) entry which is preliminary data.</text>
</comment>
<evidence type="ECO:0000256" key="1">
    <source>
        <dbReference type="ARBA" id="ARBA00010875"/>
    </source>
</evidence>
<comment type="function">
    <text evidence="7">Single strand-specific metallo-endoribonuclease involved in late-stage 70S ribosome quality control and in maturation of the 3' terminus of the 16S rRNA.</text>
</comment>
<keyword evidence="3 7" id="KW-0479">Metal-binding</keyword>
<keyword evidence="9" id="KW-1185">Reference proteome</keyword>
<dbReference type="NCBIfam" id="TIGR00043">
    <property type="entry name" value="rRNA maturation RNase YbeY"/>
    <property type="match status" value="1"/>
</dbReference>
<evidence type="ECO:0000256" key="3">
    <source>
        <dbReference type="ARBA" id="ARBA00022723"/>
    </source>
</evidence>
<accession>A0ABU8I2F6</accession>
<feature type="binding site" evidence="7">
    <location>
        <position position="116"/>
    </location>
    <ligand>
        <name>Zn(2+)</name>
        <dbReference type="ChEBI" id="CHEBI:29105"/>
        <note>catalytic</note>
    </ligand>
</feature>
<comment type="similarity">
    <text evidence="1 7">Belongs to the endoribonuclease YbeY family.</text>
</comment>
<protein>
    <recommendedName>
        <fullName evidence="7">Endoribonuclease YbeY</fullName>
        <ecNumber evidence="7">3.1.-.-</ecNumber>
    </recommendedName>
</protein>
<comment type="subcellular location">
    <subcellularLocation>
        <location evidence="7">Cytoplasm</location>
    </subcellularLocation>
</comment>
<sequence length="145" mass="16694">MALKDIHFFSEDIDFSIKNKKKIREWIAAVIKQEGFRRIGELSFVFCSDAYLLEINRQYLAHDTYTDIVTFDSSQDGDTIAGDVFISVDRTRENAIKFGVSQTDELHRVLIHGILHLCGYQDKDKGDKSRMRAKEDEALSLRGFV</sequence>
<comment type="cofactor">
    <cofactor evidence="7">
        <name>Zn(2+)</name>
        <dbReference type="ChEBI" id="CHEBI:29105"/>
    </cofactor>
    <text evidence="7">Binds 1 zinc ion.</text>
</comment>
<dbReference type="Proteomes" id="UP001363035">
    <property type="component" value="Unassembled WGS sequence"/>
</dbReference>
<evidence type="ECO:0000256" key="5">
    <source>
        <dbReference type="ARBA" id="ARBA00022801"/>
    </source>
</evidence>
<dbReference type="InterPro" id="IPR023091">
    <property type="entry name" value="MetalPrtase_cat_dom_sf_prd"/>
</dbReference>
<gene>
    <name evidence="7 8" type="primary">ybeY</name>
    <name evidence="8" type="ORF">VJ786_02230</name>
</gene>
<feature type="binding site" evidence="7">
    <location>
        <position position="112"/>
    </location>
    <ligand>
        <name>Zn(2+)</name>
        <dbReference type="ChEBI" id="CHEBI:29105"/>
        <note>catalytic</note>
    </ligand>
</feature>
<dbReference type="Pfam" id="PF02130">
    <property type="entry name" value="YbeY"/>
    <property type="match status" value="1"/>
</dbReference>
<dbReference type="EC" id="3.1.-.-" evidence="7"/>
<reference evidence="8 9" key="1">
    <citation type="submission" date="2024-01" db="EMBL/GenBank/DDBJ databases">
        <title>Sphingobacterium tenebrionis sp. nov., a novel endophyte isolated from tenebrio molitor intestines.</title>
        <authorList>
            <person name="Zhang C."/>
        </authorList>
    </citation>
    <scope>NUCLEOTIDE SEQUENCE [LARGE SCALE GENOMIC DNA]</scope>
    <source>
        <strain evidence="8 9">PU5-4</strain>
    </source>
</reference>
<dbReference type="EMBL" id="JAYLLN010000003">
    <property type="protein sequence ID" value="MEI5983712.1"/>
    <property type="molecule type" value="Genomic_DNA"/>
</dbReference>
<name>A0ABU8I2F6_9SPHI</name>
<proteinExistence type="inferred from homology"/>
<evidence type="ECO:0000313" key="8">
    <source>
        <dbReference type="EMBL" id="MEI5983712.1"/>
    </source>
</evidence>
<evidence type="ECO:0000256" key="4">
    <source>
        <dbReference type="ARBA" id="ARBA00022759"/>
    </source>
</evidence>
<evidence type="ECO:0000256" key="7">
    <source>
        <dbReference type="HAMAP-Rule" id="MF_00009"/>
    </source>
</evidence>
<keyword evidence="5 7" id="KW-0378">Hydrolase</keyword>
<keyword evidence="2 7" id="KW-0540">Nuclease</keyword>
<dbReference type="Gene3D" id="3.40.390.30">
    <property type="entry name" value="Metalloproteases ('zincins'), catalytic domain"/>
    <property type="match status" value="1"/>
</dbReference>
<evidence type="ECO:0000256" key="2">
    <source>
        <dbReference type="ARBA" id="ARBA00022722"/>
    </source>
</evidence>
<keyword evidence="7" id="KW-0698">rRNA processing</keyword>
<feature type="binding site" evidence="7">
    <location>
        <position position="122"/>
    </location>
    <ligand>
        <name>Zn(2+)</name>
        <dbReference type="ChEBI" id="CHEBI:29105"/>
        <note>catalytic</note>
    </ligand>
</feature>
<evidence type="ECO:0000313" key="9">
    <source>
        <dbReference type="Proteomes" id="UP001363035"/>
    </source>
</evidence>
<dbReference type="HAMAP" id="MF_00009">
    <property type="entry name" value="Endoribonucl_YbeY"/>
    <property type="match status" value="1"/>
</dbReference>
<dbReference type="InterPro" id="IPR002036">
    <property type="entry name" value="YbeY"/>
</dbReference>
<organism evidence="8 9">
    <name type="scientific">Sphingobacterium tenebrionis</name>
    <dbReference type="NCBI Taxonomy" id="3111775"/>
    <lineage>
        <taxon>Bacteria</taxon>
        <taxon>Pseudomonadati</taxon>
        <taxon>Bacteroidota</taxon>
        <taxon>Sphingobacteriia</taxon>
        <taxon>Sphingobacteriales</taxon>
        <taxon>Sphingobacteriaceae</taxon>
        <taxon>Sphingobacterium</taxon>
    </lineage>
</organism>
<dbReference type="PANTHER" id="PTHR46986">
    <property type="entry name" value="ENDORIBONUCLEASE YBEY, CHLOROPLASTIC"/>
    <property type="match status" value="1"/>
</dbReference>
<keyword evidence="7" id="KW-0963">Cytoplasm</keyword>
<dbReference type="PANTHER" id="PTHR46986:SF1">
    <property type="entry name" value="ENDORIBONUCLEASE YBEY, CHLOROPLASTIC"/>
    <property type="match status" value="1"/>
</dbReference>
<keyword evidence="7" id="KW-0690">Ribosome biogenesis</keyword>
<dbReference type="SUPFAM" id="SSF55486">
    <property type="entry name" value="Metalloproteases ('zincins'), catalytic domain"/>
    <property type="match status" value="1"/>
</dbReference>
<dbReference type="RefSeq" id="WP_336557158.1">
    <property type="nucleotide sequence ID" value="NZ_JAYLLN010000003.1"/>
</dbReference>
<keyword evidence="6 7" id="KW-0862">Zinc</keyword>
<keyword evidence="4 7" id="KW-0255">Endonuclease</keyword>
<evidence type="ECO:0000256" key="6">
    <source>
        <dbReference type="ARBA" id="ARBA00022833"/>
    </source>
</evidence>